<feature type="compositionally biased region" description="Polar residues" evidence="1">
    <location>
        <begin position="48"/>
        <end position="71"/>
    </location>
</feature>
<sequence length="226" mass="25281">MGDGNHQSAHSDHQGNQQGSQVHQQSPGQHDIPHRENVNNLVPVPMNFPQNHHQQNSGQHCNPSAQTVANPSRQTLTNPPINFPQHLHPDPGFDDMYADGLLDDMPDHFDPLPGHNPLFGNSLFDDNSLYVPGHLVGQPQHYQQGEQYLANQHLYQDMMSYNGALYQQQPHPFGAQQFQEPAIPQNFPIPNGSVYGAQHPIMDQQLQGQVHVPIQHQAAFQQQAPI</sequence>
<dbReference type="RefSeq" id="XP_062676783.1">
    <property type="nucleotide sequence ID" value="XM_062829008.1"/>
</dbReference>
<gene>
    <name evidence="2" type="ORF">B0H65DRAFT_534615</name>
</gene>
<reference evidence="2" key="1">
    <citation type="journal article" date="2023" name="Mol. Phylogenet. Evol.">
        <title>Genome-scale phylogeny and comparative genomics of the fungal order Sordariales.</title>
        <authorList>
            <person name="Hensen N."/>
            <person name="Bonometti L."/>
            <person name="Westerberg I."/>
            <person name="Brannstrom I.O."/>
            <person name="Guillou S."/>
            <person name="Cros-Aarteil S."/>
            <person name="Calhoun S."/>
            <person name="Haridas S."/>
            <person name="Kuo A."/>
            <person name="Mondo S."/>
            <person name="Pangilinan J."/>
            <person name="Riley R."/>
            <person name="LaButti K."/>
            <person name="Andreopoulos B."/>
            <person name="Lipzen A."/>
            <person name="Chen C."/>
            <person name="Yan M."/>
            <person name="Daum C."/>
            <person name="Ng V."/>
            <person name="Clum A."/>
            <person name="Steindorff A."/>
            <person name="Ohm R.A."/>
            <person name="Martin F."/>
            <person name="Silar P."/>
            <person name="Natvig D.O."/>
            <person name="Lalanne C."/>
            <person name="Gautier V."/>
            <person name="Ament-Velasquez S.L."/>
            <person name="Kruys A."/>
            <person name="Hutchinson M.I."/>
            <person name="Powell A.J."/>
            <person name="Barry K."/>
            <person name="Miller A.N."/>
            <person name="Grigoriev I.V."/>
            <person name="Debuchy R."/>
            <person name="Gladieux P."/>
            <person name="Hiltunen Thoren M."/>
            <person name="Johannesson H."/>
        </authorList>
    </citation>
    <scope>NUCLEOTIDE SEQUENCE</scope>
    <source>
        <strain evidence="2">CBS 560.94</strain>
    </source>
</reference>
<keyword evidence="3" id="KW-1185">Reference proteome</keyword>
<feature type="compositionally biased region" description="Low complexity" evidence="1">
    <location>
        <begin position="14"/>
        <end position="30"/>
    </location>
</feature>
<evidence type="ECO:0000256" key="1">
    <source>
        <dbReference type="SAM" id="MobiDB-lite"/>
    </source>
</evidence>
<dbReference type="AlphaFoldDB" id="A0AAE0J150"/>
<dbReference type="GeneID" id="87866162"/>
<dbReference type="Proteomes" id="UP001278500">
    <property type="component" value="Unassembled WGS sequence"/>
</dbReference>
<feature type="region of interest" description="Disordered" evidence="1">
    <location>
        <begin position="1"/>
        <end position="71"/>
    </location>
</feature>
<accession>A0AAE0J150</accession>
<dbReference type="EMBL" id="JAUEPP010000010">
    <property type="protein sequence ID" value="KAK3334617.1"/>
    <property type="molecule type" value="Genomic_DNA"/>
</dbReference>
<comment type="caution">
    <text evidence="2">The sequence shown here is derived from an EMBL/GenBank/DDBJ whole genome shotgun (WGS) entry which is preliminary data.</text>
</comment>
<proteinExistence type="predicted"/>
<evidence type="ECO:0000313" key="3">
    <source>
        <dbReference type="Proteomes" id="UP001278500"/>
    </source>
</evidence>
<evidence type="ECO:0000313" key="2">
    <source>
        <dbReference type="EMBL" id="KAK3334617.1"/>
    </source>
</evidence>
<protein>
    <submittedName>
        <fullName evidence="2">Uncharacterized protein</fullName>
    </submittedName>
</protein>
<name>A0AAE0J150_9PEZI</name>
<organism evidence="2 3">
    <name type="scientific">Neurospora tetraspora</name>
    <dbReference type="NCBI Taxonomy" id="94610"/>
    <lineage>
        <taxon>Eukaryota</taxon>
        <taxon>Fungi</taxon>
        <taxon>Dikarya</taxon>
        <taxon>Ascomycota</taxon>
        <taxon>Pezizomycotina</taxon>
        <taxon>Sordariomycetes</taxon>
        <taxon>Sordariomycetidae</taxon>
        <taxon>Sordariales</taxon>
        <taxon>Sordariaceae</taxon>
        <taxon>Neurospora</taxon>
    </lineage>
</organism>
<reference evidence="2" key="2">
    <citation type="submission" date="2023-06" db="EMBL/GenBank/DDBJ databases">
        <authorList>
            <consortium name="Lawrence Berkeley National Laboratory"/>
            <person name="Haridas S."/>
            <person name="Hensen N."/>
            <person name="Bonometti L."/>
            <person name="Westerberg I."/>
            <person name="Brannstrom I.O."/>
            <person name="Guillou S."/>
            <person name="Cros-Aarteil S."/>
            <person name="Calhoun S."/>
            <person name="Kuo A."/>
            <person name="Mondo S."/>
            <person name="Pangilinan J."/>
            <person name="Riley R."/>
            <person name="Labutti K."/>
            <person name="Andreopoulos B."/>
            <person name="Lipzen A."/>
            <person name="Chen C."/>
            <person name="Yanf M."/>
            <person name="Daum C."/>
            <person name="Ng V."/>
            <person name="Clum A."/>
            <person name="Steindorff A."/>
            <person name="Ohm R."/>
            <person name="Martin F."/>
            <person name="Silar P."/>
            <person name="Natvig D."/>
            <person name="Lalanne C."/>
            <person name="Gautier V."/>
            <person name="Ament-Velasquez S.L."/>
            <person name="Kruys A."/>
            <person name="Hutchinson M.I."/>
            <person name="Powell A.J."/>
            <person name="Barry K."/>
            <person name="Miller A.N."/>
            <person name="Grigoriev I.V."/>
            <person name="Debuchy R."/>
            <person name="Gladieux P."/>
            <person name="Thoren M.H."/>
            <person name="Johannesson H."/>
        </authorList>
    </citation>
    <scope>NUCLEOTIDE SEQUENCE</scope>
    <source>
        <strain evidence="2">CBS 560.94</strain>
    </source>
</reference>